<protein>
    <submittedName>
        <fullName evidence="9">Sugar ABC transporter permease</fullName>
    </submittedName>
</protein>
<dbReference type="Pfam" id="PF00528">
    <property type="entry name" value="BPD_transp_1"/>
    <property type="match status" value="1"/>
</dbReference>
<comment type="subcellular location">
    <subcellularLocation>
        <location evidence="1 7">Cell membrane</location>
        <topology evidence="1 7">Multi-pass membrane protein</topology>
    </subcellularLocation>
</comment>
<dbReference type="PANTHER" id="PTHR30193">
    <property type="entry name" value="ABC TRANSPORTER PERMEASE PROTEIN"/>
    <property type="match status" value="1"/>
</dbReference>
<accession>A0A7V7QQ11</accession>
<reference evidence="9 10" key="1">
    <citation type="submission" date="2019-09" db="EMBL/GenBank/DDBJ databases">
        <authorList>
            <person name="Valk L.C."/>
        </authorList>
    </citation>
    <scope>NUCLEOTIDE SEQUENCE [LARGE SCALE GENOMIC DNA]</scope>
    <source>
        <strain evidence="9">GalUA</strain>
    </source>
</reference>
<dbReference type="InterPro" id="IPR051393">
    <property type="entry name" value="ABC_transporter_permease"/>
</dbReference>
<keyword evidence="10" id="KW-1185">Reference proteome</keyword>
<keyword evidence="6 7" id="KW-0472">Membrane</keyword>
<evidence type="ECO:0000313" key="9">
    <source>
        <dbReference type="EMBL" id="KAB1441271.1"/>
    </source>
</evidence>
<evidence type="ECO:0000256" key="7">
    <source>
        <dbReference type="RuleBase" id="RU363032"/>
    </source>
</evidence>
<dbReference type="PANTHER" id="PTHR30193:SF37">
    <property type="entry name" value="INNER MEMBRANE ABC TRANSPORTER PERMEASE PROTEIN YCJO"/>
    <property type="match status" value="1"/>
</dbReference>
<sequence length="286" mass="32885">MKQRRRLSLGLYMAPSLTGVSIFFILPFIVVFYYSMVDNPINNEFVFFDNFINVFSNGAFQLAAMNTLKFSMVAVPLAVLLSLGLAMLLDHKIPYRSQFRTFFLTPMMVPVASVVLIFQVIFHYNGAMNDVLSIFGISKIDWFKSSYAQVVIIILFLWKNLGYNMILFMAAISSIPKDILEVAVLESASPWQVFINIKIRYLSSTILFVTILSLISSFKVFREIYLLTSDYPYDTLYMLQHFMNNTFRSLDYQKLSAAAIIMSIFMIIIIGALFITENRFGKDMEE</sequence>
<dbReference type="Proteomes" id="UP000461768">
    <property type="component" value="Unassembled WGS sequence"/>
</dbReference>
<dbReference type="AlphaFoldDB" id="A0A7V7QQ11"/>
<comment type="caution">
    <text evidence="9">The sequence shown here is derived from an EMBL/GenBank/DDBJ whole genome shotgun (WGS) entry which is preliminary data.</text>
</comment>
<feature type="transmembrane region" description="Helical" evidence="7">
    <location>
        <begin position="12"/>
        <end position="34"/>
    </location>
</feature>
<dbReference type="PROSITE" id="PS50928">
    <property type="entry name" value="ABC_TM1"/>
    <property type="match status" value="1"/>
</dbReference>
<feature type="transmembrane region" description="Helical" evidence="7">
    <location>
        <begin position="101"/>
        <end position="122"/>
    </location>
</feature>
<dbReference type="GO" id="GO:0055085">
    <property type="term" value="P:transmembrane transport"/>
    <property type="evidence" value="ECO:0007669"/>
    <property type="project" value="InterPro"/>
</dbReference>
<evidence type="ECO:0000256" key="2">
    <source>
        <dbReference type="ARBA" id="ARBA00022448"/>
    </source>
</evidence>
<keyword evidence="5 7" id="KW-1133">Transmembrane helix</keyword>
<evidence type="ECO:0000256" key="1">
    <source>
        <dbReference type="ARBA" id="ARBA00004651"/>
    </source>
</evidence>
<dbReference type="CDD" id="cd06261">
    <property type="entry name" value="TM_PBP2"/>
    <property type="match status" value="1"/>
</dbReference>
<dbReference type="GO" id="GO:0005886">
    <property type="term" value="C:plasma membrane"/>
    <property type="evidence" value="ECO:0007669"/>
    <property type="project" value="UniProtKB-SubCell"/>
</dbReference>
<gene>
    <name evidence="9" type="ORF">F7O84_00030</name>
</gene>
<dbReference type="Gene3D" id="1.10.3720.10">
    <property type="entry name" value="MetI-like"/>
    <property type="match status" value="1"/>
</dbReference>
<keyword evidence="3" id="KW-1003">Cell membrane</keyword>
<dbReference type="InterPro" id="IPR035906">
    <property type="entry name" value="MetI-like_sf"/>
</dbReference>
<keyword evidence="4 7" id="KW-0812">Transmembrane</keyword>
<evidence type="ECO:0000256" key="6">
    <source>
        <dbReference type="ARBA" id="ARBA00023136"/>
    </source>
</evidence>
<reference evidence="9 10" key="2">
    <citation type="submission" date="2020-02" db="EMBL/GenBank/DDBJ databases">
        <title>Candidatus Galacturonibacter soehngenii shows hetero-acetogenic catabolism of galacturonic acid but lacks a canonical carbon monoxide dehydrogenase/acetyl-CoA synthase complex.</title>
        <authorList>
            <person name="Diender M."/>
            <person name="Stouten G.R."/>
            <person name="Petersen J.F."/>
            <person name="Nielsen P.H."/>
            <person name="Dueholm M.S."/>
            <person name="Pronk J.T."/>
            <person name="Van Loosdrecht M.C.M."/>
        </authorList>
    </citation>
    <scope>NUCLEOTIDE SEQUENCE [LARGE SCALE GENOMIC DNA]</scope>
    <source>
        <strain evidence="9">GalUA</strain>
    </source>
</reference>
<organism evidence="9 10">
    <name type="scientific">Candidatus Galacturonatibacter soehngenii</name>
    <dbReference type="NCBI Taxonomy" id="2307010"/>
    <lineage>
        <taxon>Bacteria</taxon>
        <taxon>Bacillati</taxon>
        <taxon>Bacillota</taxon>
        <taxon>Clostridia</taxon>
        <taxon>Lachnospirales</taxon>
        <taxon>Lachnospiraceae</taxon>
        <taxon>Candidatus Galacturonatibacter</taxon>
    </lineage>
</organism>
<evidence type="ECO:0000256" key="5">
    <source>
        <dbReference type="ARBA" id="ARBA00022989"/>
    </source>
</evidence>
<comment type="similarity">
    <text evidence="7">Belongs to the binding-protein-dependent transport system permease family.</text>
</comment>
<evidence type="ECO:0000256" key="3">
    <source>
        <dbReference type="ARBA" id="ARBA00022475"/>
    </source>
</evidence>
<feature type="transmembrane region" description="Helical" evidence="7">
    <location>
        <begin position="142"/>
        <end position="158"/>
    </location>
</feature>
<dbReference type="InterPro" id="IPR000515">
    <property type="entry name" value="MetI-like"/>
</dbReference>
<dbReference type="SUPFAM" id="SSF161098">
    <property type="entry name" value="MetI-like"/>
    <property type="match status" value="1"/>
</dbReference>
<name>A0A7V7QQ11_9FIRM</name>
<feature type="transmembrane region" description="Helical" evidence="7">
    <location>
        <begin position="201"/>
        <end position="221"/>
    </location>
</feature>
<feature type="transmembrane region" description="Helical" evidence="7">
    <location>
        <begin position="255"/>
        <end position="275"/>
    </location>
</feature>
<keyword evidence="2 7" id="KW-0813">Transport</keyword>
<evidence type="ECO:0000259" key="8">
    <source>
        <dbReference type="PROSITE" id="PS50928"/>
    </source>
</evidence>
<dbReference type="OrthoDB" id="9788108at2"/>
<proteinExistence type="inferred from homology"/>
<evidence type="ECO:0000256" key="4">
    <source>
        <dbReference type="ARBA" id="ARBA00022692"/>
    </source>
</evidence>
<evidence type="ECO:0000313" key="10">
    <source>
        <dbReference type="Proteomes" id="UP000461768"/>
    </source>
</evidence>
<feature type="transmembrane region" description="Helical" evidence="7">
    <location>
        <begin position="70"/>
        <end position="89"/>
    </location>
</feature>
<dbReference type="EMBL" id="WAGX01000001">
    <property type="protein sequence ID" value="KAB1441271.1"/>
    <property type="molecule type" value="Genomic_DNA"/>
</dbReference>
<feature type="domain" description="ABC transmembrane type-1" evidence="8">
    <location>
        <begin position="64"/>
        <end position="273"/>
    </location>
</feature>